<reference evidence="2 3" key="1">
    <citation type="journal article" date="2019" name="Mol. Biol. Evol.">
        <title>Blast fungal genomes show frequent chromosomal changes, gene gains and losses, and effector gene turnover.</title>
        <authorList>
            <person name="Gomez Luciano L.B."/>
            <person name="Jason Tsai I."/>
            <person name="Chuma I."/>
            <person name="Tosa Y."/>
            <person name="Chen Y.H."/>
            <person name="Li J.Y."/>
            <person name="Li M.Y."/>
            <person name="Jade Lu M.Y."/>
            <person name="Nakayashiki H."/>
            <person name="Li W.H."/>
        </authorList>
    </citation>
    <scope>NUCLEOTIDE SEQUENCE [LARGE SCALE GENOMIC DNA]</scope>
    <source>
        <strain evidence="2">MZ5-1-6</strain>
    </source>
</reference>
<name>A0A4V1C525_PYROR</name>
<organism evidence="2 3">
    <name type="scientific">Pyricularia oryzae</name>
    <name type="common">Rice blast fungus</name>
    <name type="synonym">Magnaporthe oryzae</name>
    <dbReference type="NCBI Taxonomy" id="318829"/>
    <lineage>
        <taxon>Eukaryota</taxon>
        <taxon>Fungi</taxon>
        <taxon>Dikarya</taxon>
        <taxon>Ascomycota</taxon>
        <taxon>Pezizomycotina</taxon>
        <taxon>Sordariomycetes</taxon>
        <taxon>Sordariomycetidae</taxon>
        <taxon>Magnaporthales</taxon>
        <taxon>Pyriculariaceae</taxon>
        <taxon>Pyricularia</taxon>
    </lineage>
</organism>
<dbReference type="EMBL" id="CP034204">
    <property type="protein sequence ID" value="QBZ54905.1"/>
    <property type="molecule type" value="Genomic_DNA"/>
</dbReference>
<evidence type="ECO:0000313" key="3">
    <source>
        <dbReference type="Proteomes" id="UP000294847"/>
    </source>
</evidence>
<accession>A0A4V1C525</accession>
<protein>
    <submittedName>
        <fullName evidence="2">Uncharacterized protein</fullName>
    </submittedName>
</protein>
<evidence type="ECO:0000256" key="1">
    <source>
        <dbReference type="SAM" id="MobiDB-lite"/>
    </source>
</evidence>
<feature type="region of interest" description="Disordered" evidence="1">
    <location>
        <begin position="71"/>
        <end position="98"/>
    </location>
</feature>
<feature type="non-terminal residue" evidence="2">
    <location>
        <position position="1"/>
    </location>
</feature>
<evidence type="ECO:0000313" key="2">
    <source>
        <dbReference type="EMBL" id="QBZ54905.1"/>
    </source>
</evidence>
<proteinExistence type="predicted"/>
<gene>
    <name evidence="2" type="ORF">PoMZ_10617</name>
</gene>
<sequence>VTGMLGIPPDFQILLYVYINCMEQGALLLQNSLPYHFHLSNASSFTHPTKPALSLSLVRAVQGCNGLPITERGSAADLPRSPRKTRRDEKKIFQPAQNSQDGAIEAVIFPGELPRNRLLRHCYFSLKHQGNVDGGACIHARKVHP</sequence>
<dbReference type="Proteomes" id="UP000294847">
    <property type="component" value="Chromosome 1"/>
</dbReference>
<dbReference type="AlphaFoldDB" id="A0A4V1C525"/>